<dbReference type="Proteomes" id="UP001306508">
    <property type="component" value="Unassembled WGS sequence"/>
</dbReference>
<feature type="domain" description="Vacuolar sorting protein 39/Transforming growth factor beta receptor-associated" evidence="5">
    <location>
        <begin position="730"/>
        <end position="831"/>
    </location>
</feature>
<proteinExistence type="inferred from homology"/>
<dbReference type="EMBL" id="JAWIZZ010000040">
    <property type="protein sequence ID" value="KAK5780567.1"/>
    <property type="molecule type" value="Genomic_DNA"/>
</dbReference>
<dbReference type="InterPro" id="IPR000547">
    <property type="entry name" value="Clathrin_H-chain/VPS_repeat"/>
</dbReference>
<dbReference type="GO" id="GO:0006914">
    <property type="term" value="P:autophagy"/>
    <property type="evidence" value="ECO:0007669"/>
    <property type="project" value="TreeGrafter"/>
</dbReference>
<dbReference type="PROSITE" id="PS50236">
    <property type="entry name" value="CHCR"/>
    <property type="match status" value="1"/>
</dbReference>
<accession>A0AAN7WPH6</accession>
<evidence type="ECO:0000313" key="7">
    <source>
        <dbReference type="Proteomes" id="UP001306508"/>
    </source>
</evidence>
<protein>
    <recommendedName>
        <fullName evidence="5">Vacuolar sorting protein 39/Transforming growth factor beta receptor-associated domain-containing protein</fullName>
    </recommendedName>
</protein>
<keyword evidence="2" id="KW-0472">Membrane</keyword>
<dbReference type="Pfam" id="PF10366">
    <property type="entry name" value="Vps39_1"/>
    <property type="match status" value="1"/>
</dbReference>
<evidence type="ECO:0000256" key="1">
    <source>
        <dbReference type="ARBA" id="ARBA00004184"/>
    </source>
</evidence>
<dbReference type="GO" id="GO:0000329">
    <property type="term" value="C:fungal-type vacuole membrane"/>
    <property type="evidence" value="ECO:0007669"/>
    <property type="project" value="TreeGrafter"/>
</dbReference>
<evidence type="ECO:0000256" key="2">
    <source>
        <dbReference type="ARBA" id="ARBA00023136"/>
    </source>
</evidence>
<evidence type="ECO:0000256" key="4">
    <source>
        <dbReference type="PROSITE-ProRule" id="PRU01006"/>
    </source>
</evidence>
<evidence type="ECO:0000256" key="3">
    <source>
        <dbReference type="ARBA" id="ARBA00038201"/>
    </source>
</evidence>
<comment type="caution">
    <text evidence="6">The sequence shown here is derived from an EMBL/GenBank/DDBJ whole genome shotgun (WGS) entry which is preliminary data.</text>
</comment>
<organism evidence="6 7">
    <name type="scientific">Arxiozyma heterogenica</name>
    <dbReference type="NCBI Taxonomy" id="278026"/>
    <lineage>
        <taxon>Eukaryota</taxon>
        <taxon>Fungi</taxon>
        <taxon>Dikarya</taxon>
        <taxon>Ascomycota</taxon>
        <taxon>Saccharomycotina</taxon>
        <taxon>Saccharomycetes</taxon>
        <taxon>Saccharomycetales</taxon>
        <taxon>Saccharomycetaceae</taxon>
        <taxon>Arxiozyma</taxon>
    </lineage>
</organism>
<sequence length="1179" mass="137512">MLRSRLVNSINSSGIVSVLAIDDSCRLLVAKNNGDIEVYITDHDINGTFNNSYSSDSSNSLTESVSIPLKFKLSQIYSNLLRNLPNASNLDLHIQDMLYSEQLNTIFIKCKSMLVLLNSANLQVYDKIYDKRGINQVWVKTYMDNLNNSSITKPSDDNINSNKVCNINIGSNGDPITYLVYSTTKASTLRVLFWRGRTYNQMLEINLPKHLKDQTIKSIHIVSKGDAMLFTMSSGVYIWYFKEIKNDSLSNASSKAFSTQSSGALLKISQVYSKRYPDNVVDAIFSLKGLYSTENGISTPSFSSLGNIPMVSNDSRQTKYTFWRSVEKKYKKKDTIEPNMVSSTNYKDIRYIFEPSNNQILILDGITQNMFTVDIDDQESKLIAVDKKQFFQWNKYFNHCENISSDLLLLHNKNTIKFVDYNNGFTFLEERIDQGIKKVINLAGIYYIVWTLDDQLLMYIYQVDDDEGEHLGGYLSTHNSPRMSNVSLLYENNPENSNDSQSHSSEFSICAMYHDSNFYHLWRKVLFYRFFLKSPYALQLCISDDPYKSLDICAMKLRELTVMWCLQMFDALQNTIVGLRNNNTYKDKLKSKQSFIEYLNKLEEVIIRDIFNMFITMWAPPQLIILKTFPKEISYLVELITQQEHKCNSLSSQNKGESYKINPILIKEWVLPYLIDMRRHLRNLLVKQQKSSSEGTITWNYESRHISQDLDFFLLDSHDSIKIETMVSLVETVLFKVYVLYVPSMVGPFIRVENLCYEEVVINDLKEKKMYQELLDFYYHKEVHHDALEFLFDLNDKFKDNRIGPNMSIKDFIIKYLMLLPNENLDDLFFYLTKLLEQISDIHVRNNVLVSIFENCNIINLKRDSLKIYSYLKNIDKALSLEYLEFIIHTVYDINPKMHNYLVRRYISDLNDINNKKLQDFLKNNSQYNPSDIIVLLKNAISDETLTPEMKNFVLLMQVYPYYRLHKHEISIDILFNKLGDYKEAREYCNKVYLANRTVGSGILLYLLKAIIEKSNYRAGDHSSNELLVIFLKDYRDKLDIVQTLKTLPVGLPVKDIKDLLVFAIRHQKTKDEDFSLKKNIMQNELTNLNYSINHKSAKFIEVNSNNICYVCKKKFHSLTTDSVFWCYMPNGKEIIVHYNCGKSLEKRSVINKKNLLPTNKAEKMDLSALRRYVFENNK</sequence>
<feature type="repeat" description="CHCR" evidence="4">
    <location>
        <begin position="846"/>
        <end position="1016"/>
    </location>
</feature>
<evidence type="ECO:0000313" key="6">
    <source>
        <dbReference type="EMBL" id="KAK5780567.1"/>
    </source>
</evidence>
<dbReference type="InterPro" id="IPR032914">
    <property type="entry name" value="Vam6/VPS39/TRAP1"/>
</dbReference>
<dbReference type="InterPro" id="IPR019452">
    <property type="entry name" value="VPS39/TGF_beta_rcpt-assoc_1"/>
</dbReference>
<comment type="similarity">
    <text evidence="3">Belongs to the VAM6/VPS39 family.</text>
</comment>
<dbReference type="GO" id="GO:0006886">
    <property type="term" value="P:intracellular protein transport"/>
    <property type="evidence" value="ECO:0007669"/>
    <property type="project" value="UniProtKB-UniRule"/>
</dbReference>
<evidence type="ECO:0000259" key="5">
    <source>
        <dbReference type="Pfam" id="PF10366"/>
    </source>
</evidence>
<dbReference type="GO" id="GO:0012505">
    <property type="term" value="C:endomembrane system"/>
    <property type="evidence" value="ECO:0007669"/>
    <property type="project" value="UniProtKB-SubCell"/>
</dbReference>
<dbReference type="GO" id="GO:0034058">
    <property type="term" value="P:endosomal vesicle fusion"/>
    <property type="evidence" value="ECO:0007669"/>
    <property type="project" value="TreeGrafter"/>
</dbReference>
<name>A0AAN7WPH6_9SACH</name>
<gene>
    <name evidence="6" type="ORF">RI543_001689</name>
</gene>
<keyword evidence="7" id="KW-1185">Reference proteome</keyword>
<dbReference type="AlphaFoldDB" id="A0AAN7WPH6"/>
<reference evidence="7" key="1">
    <citation type="submission" date="2023-07" db="EMBL/GenBank/DDBJ databases">
        <title>A draft genome of Kazachstania heterogenica Y-27499.</title>
        <authorList>
            <person name="Donic C."/>
            <person name="Kralova J.S."/>
            <person name="Fidel L."/>
            <person name="Ben-Dor S."/>
            <person name="Jung S."/>
        </authorList>
    </citation>
    <scope>NUCLEOTIDE SEQUENCE [LARGE SCALE GENOMIC DNA]</scope>
    <source>
        <strain evidence="7">Y27499</strain>
    </source>
</reference>
<comment type="subcellular location">
    <subcellularLocation>
        <location evidence="1">Endomembrane system</location>
        <topology evidence="1">Peripheral membrane protein</topology>
    </subcellularLocation>
</comment>
<dbReference type="PANTHER" id="PTHR12894">
    <property type="entry name" value="CNH DOMAIN CONTAINING"/>
    <property type="match status" value="1"/>
</dbReference>
<dbReference type="PANTHER" id="PTHR12894:SF49">
    <property type="entry name" value="VAM6_VPS39-LIKE PROTEIN"/>
    <property type="match status" value="1"/>
</dbReference>